<feature type="transmembrane region" description="Helical" evidence="5">
    <location>
        <begin position="46"/>
        <end position="71"/>
    </location>
</feature>
<dbReference type="SUPFAM" id="SSF103473">
    <property type="entry name" value="MFS general substrate transporter"/>
    <property type="match status" value="1"/>
</dbReference>
<dbReference type="InterPro" id="IPR036259">
    <property type="entry name" value="MFS_trans_sf"/>
</dbReference>
<feature type="transmembrane region" description="Helical" evidence="5">
    <location>
        <begin position="225"/>
        <end position="249"/>
    </location>
</feature>
<dbReference type="PANTHER" id="PTHR23507:SF1">
    <property type="entry name" value="FI18259P1-RELATED"/>
    <property type="match status" value="1"/>
</dbReference>
<evidence type="ECO:0000256" key="2">
    <source>
        <dbReference type="ARBA" id="ARBA00022692"/>
    </source>
</evidence>
<evidence type="ECO:0000256" key="5">
    <source>
        <dbReference type="SAM" id="Phobius"/>
    </source>
</evidence>
<evidence type="ECO:0000256" key="1">
    <source>
        <dbReference type="ARBA" id="ARBA00004141"/>
    </source>
</evidence>
<gene>
    <name evidence="6" type="ORF">RSE6_05620</name>
</gene>
<feature type="transmembrane region" description="Helical" evidence="5">
    <location>
        <begin position="366"/>
        <end position="385"/>
    </location>
</feature>
<feature type="transmembrane region" description="Helical" evidence="5">
    <location>
        <begin position="83"/>
        <end position="104"/>
    </location>
</feature>
<reference evidence="7" key="1">
    <citation type="submission" date="2016-03" db="EMBL/GenBank/DDBJ databases">
        <authorList>
            <person name="Guldener U."/>
        </authorList>
    </citation>
    <scope>NUCLEOTIDE SEQUENCE [LARGE SCALE GENOMIC DNA]</scope>
</reference>
<evidence type="ECO:0008006" key="8">
    <source>
        <dbReference type="Google" id="ProtNLM"/>
    </source>
</evidence>
<name>A0A1E1M899_RHYSE</name>
<keyword evidence="7" id="KW-1185">Reference proteome</keyword>
<accession>A0A1E1M899</accession>
<keyword evidence="4 5" id="KW-0472">Membrane</keyword>
<dbReference type="AlphaFoldDB" id="A0A1E1M899"/>
<evidence type="ECO:0000313" key="6">
    <source>
        <dbReference type="EMBL" id="CZT45320.1"/>
    </source>
</evidence>
<dbReference type="EMBL" id="FJVC01000212">
    <property type="protein sequence ID" value="CZT45320.1"/>
    <property type="molecule type" value="Genomic_DNA"/>
</dbReference>
<keyword evidence="2 5" id="KW-0812">Transmembrane</keyword>
<keyword evidence="3 5" id="KW-1133">Transmembrane helix</keyword>
<evidence type="ECO:0000256" key="3">
    <source>
        <dbReference type="ARBA" id="ARBA00022989"/>
    </source>
</evidence>
<feature type="transmembrane region" description="Helical" evidence="5">
    <location>
        <begin position="110"/>
        <end position="131"/>
    </location>
</feature>
<dbReference type="Proteomes" id="UP000177625">
    <property type="component" value="Unassembled WGS sequence"/>
</dbReference>
<feature type="transmembrane region" description="Helical" evidence="5">
    <location>
        <begin position="17"/>
        <end position="40"/>
    </location>
</feature>
<dbReference type="PANTHER" id="PTHR23507">
    <property type="entry name" value="ZGC:174356"/>
    <property type="match status" value="1"/>
</dbReference>
<evidence type="ECO:0000256" key="4">
    <source>
        <dbReference type="ARBA" id="ARBA00023136"/>
    </source>
</evidence>
<comment type="subcellular location">
    <subcellularLocation>
        <location evidence="1">Membrane</location>
        <topology evidence="1">Multi-pass membrane protein</topology>
    </subcellularLocation>
</comment>
<feature type="transmembrane region" description="Helical" evidence="5">
    <location>
        <begin position="329"/>
        <end position="354"/>
    </location>
</feature>
<dbReference type="GO" id="GO:0022857">
    <property type="term" value="F:transmembrane transporter activity"/>
    <property type="evidence" value="ECO:0007669"/>
    <property type="project" value="TreeGrafter"/>
</dbReference>
<organism evidence="6 7">
    <name type="scientific">Rhynchosporium secalis</name>
    <name type="common">Barley scald fungus</name>
    <dbReference type="NCBI Taxonomy" id="38038"/>
    <lineage>
        <taxon>Eukaryota</taxon>
        <taxon>Fungi</taxon>
        <taxon>Dikarya</taxon>
        <taxon>Ascomycota</taxon>
        <taxon>Pezizomycotina</taxon>
        <taxon>Leotiomycetes</taxon>
        <taxon>Helotiales</taxon>
        <taxon>Ploettnerulaceae</taxon>
        <taxon>Rhynchosporium</taxon>
    </lineage>
</organism>
<feature type="transmembrane region" description="Helical" evidence="5">
    <location>
        <begin position="200"/>
        <end position="219"/>
    </location>
</feature>
<feature type="transmembrane region" description="Helical" evidence="5">
    <location>
        <begin position="296"/>
        <end position="317"/>
    </location>
</feature>
<evidence type="ECO:0000313" key="7">
    <source>
        <dbReference type="Proteomes" id="UP000177625"/>
    </source>
</evidence>
<proteinExistence type="predicted"/>
<sequence length="399" mass="43526">MAGLYGRLAKKTGKKTIMLISLTSYTLGGILFTVVCYYHEIFDVRWIWLTPFFDVIGGGYSIVTSFSYTFISESIDKKRLSAYYYKLSAAQMAAWFVALCISSILLRRHVYVQCILGAVSLSLTIPLCCMLPSKKGLPSQETSESSALLSAAPTLAPLAIDDEDGPLIWTIMRSLRTNARHSVSLIHEIMSSSALIRTTMFTFFMITVGIAIKLVFVQWTSFTYGWILAEVHVITAFEMIITSIILLTLPTVSHNIIKPRLGGSVSDVDLFVAKISAGLHVVGILCLGFAPGKVSYIVAMTIYKLGIGLVDAVRSYATGLLETKEEVEQLYIGMGMVEMLGGMVATAAWSGLFSTVIGKGYLVSRLPFLASSVILVASCACIWLLGRFGLKKSKAVGDF</sequence>
<protein>
    <recommendedName>
        <fullName evidence="8">Major facilitator superfamily (MFS) profile domain-containing protein</fullName>
    </recommendedName>
</protein>
<dbReference type="Gene3D" id="1.20.1250.20">
    <property type="entry name" value="MFS general substrate transporter like domains"/>
    <property type="match status" value="1"/>
</dbReference>
<dbReference type="GO" id="GO:0016020">
    <property type="term" value="C:membrane"/>
    <property type="evidence" value="ECO:0007669"/>
    <property type="project" value="UniProtKB-SubCell"/>
</dbReference>
<feature type="transmembrane region" description="Helical" evidence="5">
    <location>
        <begin position="270"/>
        <end position="290"/>
    </location>
</feature>